<dbReference type="AlphaFoldDB" id="A0A974C9N5"/>
<proteinExistence type="predicted"/>
<protein>
    <recommendedName>
        <fullName evidence="4">Secreted protein</fullName>
    </recommendedName>
</protein>
<gene>
    <name evidence="2" type="ORF">XELAEV_18039896mg</name>
</gene>
<organism evidence="2 3">
    <name type="scientific">Xenopus laevis</name>
    <name type="common">African clawed frog</name>
    <dbReference type="NCBI Taxonomy" id="8355"/>
    <lineage>
        <taxon>Eukaryota</taxon>
        <taxon>Metazoa</taxon>
        <taxon>Chordata</taxon>
        <taxon>Craniata</taxon>
        <taxon>Vertebrata</taxon>
        <taxon>Euteleostomi</taxon>
        <taxon>Amphibia</taxon>
        <taxon>Batrachia</taxon>
        <taxon>Anura</taxon>
        <taxon>Pipoidea</taxon>
        <taxon>Pipidae</taxon>
        <taxon>Xenopodinae</taxon>
        <taxon>Xenopus</taxon>
        <taxon>Xenopus</taxon>
    </lineage>
</organism>
<dbReference type="Proteomes" id="UP000694892">
    <property type="component" value="Chromosome 8L"/>
</dbReference>
<feature type="chain" id="PRO_5037362967" description="Secreted protein" evidence="1">
    <location>
        <begin position="27"/>
        <end position="72"/>
    </location>
</feature>
<evidence type="ECO:0008006" key="4">
    <source>
        <dbReference type="Google" id="ProtNLM"/>
    </source>
</evidence>
<accession>A0A974C9N5</accession>
<dbReference type="EMBL" id="CM004480">
    <property type="protein sequence ID" value="OCT68595.1"/>
    <property type="molecule type" value="Genomic_DNA"/>
</dbReference>
<keyword evidence="1" id="KW-0732">Signal</keyword>
<feature type="non-terminal residue" evidence="2">
    <location>
        <position position="72"/>
    </location>
</feature>
<evidence type="ECO:0000313" key="2">
    <source>
        <dbReference type="EMBL" id="OCT68595.1"/>
    </source>
</evidence>
<feature type="signal peptide" evidence="1">
    <location>
        <begin position="1"/>
        <end position="26"/>
    </location>
</feature>
<evidence type="ECO:0000313" key="3">
    <source>
        <dbReference type="Proteomes" id="UP000694892"/>
    </source>
</evidence>
<name>A0A974C9N5_XENLA</name>
<sequence length="72" mass="7974">MSTAIHEAIWQLPGIVLRLLLQAALTDPHCPHVNPQQAASRARMNPPRLFYIPAATETFSTRSSRTPVLLLS</sequence>
<evidence type="ECO:0000256" key="1">
    <source>
        <dbReference type="SAM" id="SignalP"/>
    </source>
</evidence>
<reference evidence="3" key="1">
    <citation type="journal article" date="2016" name="Nature">
        <title>Genome evolution in the allotetraploid frog Xenopus laevis.</title>
        <authorList>
            <person name="Session A.M."/>
            <person name="Uno Y."/>
            <person name="Kwon T."/>
            <person name="Chapman J.A."/>
            <person name="Toyoda A."/>
            <person name="Takahashi S."/>
            <person name="Fukui A."/>
            <person name="Hikosaka A."/>
            <person name="Suzuki A."/>
            <person name="Kondo M."/>
            <person name="van Heeringen S.J."/>
            <person name="Quigley I."/>
            <person name="Heinz S."/>
            <person name="Ogino H."/>
            <person name="Ochi H."/>
            <person name="Hellsten U."/>
            <person name="Lyons J.B."/>
            <person name="Simakov O."/>
            <person name="Putnam N."/>
            <person name="Stites J."/>
            <person name="Kuroki Y."/>
            <person name="Tanaka T."/>
            <person name="Michiue T."/>
            <person name="Watanabe M."/>
            <person name="Bogdanovic O."/>
            <person name="Lister R."/>
            <person name="Georgiou G."/>
            <person name="Paranjpe S.S."/>
            <person name="van Kruijsbergen I."/>
            <person name="Shu S."/>
            <person name="Carlson J."/>
            <person name="Kinoshita T."/>
            <person name="Ohta Y."/>
            <person name="Mawaribuchi S."/>
            <person name="Jenkins J."/>
            <person name="Grimwood J."/>
            <person name="Schmutz J."/>
            <person name="Mitros T."/>
            <person name="Mozaffari S.V."/>
            <person name="Suzuki Y."/>
            <person name="Haramoto Y."/>
            <person name="Yamamoto T.S."/>
            <person name="Takagi C."/>
            <person name="Heald R."/>
            <person name="Miller K."/>
            <person name="Haudenschild C."/>
            <person name="Kitzman J."/>
            <person name="Nakayama T."/>
            <person name="Izutsu Y."/>
            <person name="Robert J."/>
            <person name="Fortriede J."/>
            <person name="Burns K."/>
            <person name="Lotay V."/>
            <person name="Karimi K."/>
            <person name="Yasuoka Y."/>
            <person name="Dichmann D.S."/>
            <person name="Flajnik M.F."/>
            <person name="Houston D.W."/>
            <person name="Shendure J."/>
            <person name="DuPasquier L."/>
            <person name="Vize P.D."/>
            <person name="Zorn A.M."/>
            <person name="Ito M."/>
            <person name="Marcotte E.M."/>
            <person name="Wallingford J.B."/>
            <person name="Ito Y."/>
            <person name="Asashima M."/>
            <person name="Ueno N."/>
            <person name="Matsuda Y."/>
            <person name="Veenstra G.J."/>
            <person name="Fujiyama A."/>
            <person name="Harland R.M."/>
            <person name="Taira M."/>
            <person name="Rokhsar D.S."/>
        </authorList>
    </citation>
    <scope>NUCLEOTIDE SEQUENCE [LARGE SCALE GENOMIC DNA]</scope>
    <source>
        <strain evidence="3">J</strain>
    </source>
</reference>